<feature type="region of interest" description="Disordered" evidence="6">
    <location>
        <begin position="1037"/>
        <end position="1098"/>
    </location>
</feature>
<evidence type="ECO:0000256" key="2">
    <source>
        <dbReference type="ARBA" id="ARBA00010225"/>
    </source>
</evidence>
<comment type="caution">
    <text evidence="8">The sequence shown here is derived from an EMBL/GenBank/DDBJ whole genome shotgun (WGS) entry which is preliminary data.</text>
</comment>
<dbReference type="GO" id="GO:0000329">
    <property type="term" value="C:fungal-type vacuole membrane"/>
    <property type="evidence" value="ECO:0007669"/>
    <property type="project" value="TreeGrafter"/>
</dbReference>
<dbReference type="PROSITE" id="PS50077">
    <property type="entry name" value="HEAT_REPEAT"/>
    <property type="match status" value="1"/>
</dbReference>
<dbReference type="EMBL" id="JANBUO010000202">
    <property type="protein sequence ID" value="KAJ2806309.1"/>
    <property type="molecule type" value="Genomic_DNA"/>
</dbReference>
<evidence type="ECO:0000256" key="4">
    <source>
        <dbReference type="ARBA" id="ARBA00023136"/>
    </source>
</evidence>
<comment type="subcellular location">
    <subcellularLocation>
        <location evidence="1">Endomembrane system</location>
    </subcellularLocation>
</comment>
<feature type="compositionally biased region" description="Low complexity" evidence="6">
    <location>
        <begin position="1526"/>
        <end position="1535"/>
    </location>
</feature>
<dbReference type="SUPFAM" id="SSF48371">
    <property type="entry name" value="ARM repeat"/>
    <property type="match status" value="1"/>
</dbReference>
<evidence type="ECO:0000313" key="8">
    <source>
        <dbReference type="EMBL" id="KAJ2806309.1"/>
    </source>
</evidence>
<dbReference type="Gene3D" id="1.25.10.10">
    <property type="entry name" value="Leucine-rich Repeat Variant"/>
    <property type="match status" value="2"/>
</dbReference>
<feature type="region of interest" description="Disordered" evidence="6">
    <location>
        <begin position="178"/>
        <end position="211"/>
    </location>
</feature>
<dbReference type="GO" id="GO:0070772">
    <property type="term" value="C:PAS complex"/>
    <property type="evidence" value="ECO:0007669"/>
    <property type="project" value="InterPro"/>
</dbReference>
<evidence type="ECO:0000256" key="3">
    <source>
        <dbReference type="ARBA" id="ARBA00022737"/>
    </source>
</evidence>
<proteinExistence type="inferred from homology"/>
<organism evidence="8 9">
    <name type="scientific">Coemansia guatemalensis</name>
    <dbReference type="NCBI Taxonomy" id="2761395"/>
    <lineage>
        <taxon>Eukaryota</taxon>
        <taxon>Fungi</taxon>
        <taxon>Fungi incertae sedis</taxon>
        <taxon>Zoopagomycota</taxon>
        <taxon>Kickxellomycotina</taxon>
        <taxon>Kickxellomycetes</taxon>
        <taxon>Kickxellales</taxon>
        <taxon>Kickxellaceae</taxon>
        <taxon>Coemansia</taxon>
    </lineage>
</organism>
<feature type="compositionally biased region" description="Low complexity" evidence="6">
    <location>
        <begin position="835"/>
        <end position="846"/>
    </location>
</feature>
<name>A0A9W8HYY6_9FUNG</name>
<dbReference type="InterPro" id="IPR021841">
    <property type="entry name" value="VAC14_Fig4p-bd"/>
</dbReference>
<feature type="compositionally biased region" description="Polar residues" evidence="6">
    <location>
        <begin position="1055"/>
        <end position="1068"/>
    </location>
</feature>
<evidence type="ECO:0000259" key="7">
    <source>
        <dbReference type="Pfam" id="PF11916"/>
    </source>
</evidence>
<dbReference type="OrthoDB" id="5574975at2759"/>
<dbReference type="InterPro" id="IPR026825">
    <property type="entry name" value="Vac14"/>
</dbReference>
<comment type="similarity">
    <text evidence="2">Belongs to the VAC14 family.</text>
</comment>
<feature type="region of interest" description="Disordered" evidence="6">
    <location>
        <begin position="1186"/>
        <end position="1233"/>
    </location>
</feature>
<feature type="region of interest" description="Disordered" evidence="6">
    <location>
        <begin position="1481"/>
        <end position="1507"/>
    </location>
</feature>
<feature type="compositionally biased region" description="Low complexity" evidence="6">
    <location>
        <begin position="1214"/>
        <end position="1231"/>
    </location>
</feature>
<feature type="compositionally biased region" description="Acidic residues" evidence="6">
    <location>
        <begin position="178"/>
        <end position="189"/>
    </location>
</feature>
<dbReference type="InterPro" id="IPR021133">
    <property type="entry name" value="HEAT_type_2"/>
</dbReference>
<keyword evidence="9" id="KW-1185">Reference proteome</keyword>
<feature type="compositionally biased region" description="Low complexity" evidence="6">
    <location>
        <begin position="1270"/>
        <end position="1283"/>
    </location>
</feature>
<dbReference type="InterPro" id="IPR016024">
    <property type="entry name" value="ARM-type_fold"/>
</dbReference>
<keyword evidence="3" id="KW-0677">Repeat</keyword>
<dbReference type="GO" id="GO:0010008">
    <property type="term" value="C:endosome membrane"/>
    <property type="evidence" value="ECO:0007669"/>
    <property type="project" value="TreeGrafter"/>
</dbReference>
<dbReference type="InterPro" id="IPR011989">
    <property type="entry name" value="ARM-like"/>
</dbReference>
<gene>
    <name evidence="8" type="ORF">H4R20_001734</name>
</gene>
<evidence type="ECO:0000256" key="6">
    <source>
        <dbReference type="SAM" id="MobiDB-lite"/>
    </source>
</evidence>
<feature type="compositionally biased region" description="Polar residues" evidence="6">
    <location>
        <begin position="1302"/>
        <end position="1321"/>
    </location>
</feature>
<sequence length="1714" mass="183578">MPASVIPAALSKALSDKLYDKQRAATLKVERLVVEALEADDEQKIYQLVAELSTDYATSEKDAARIGGLVALAATAVALTHINIRPFLPHMVPPMVSALSDGESKVRYFACESLYNVAKVSRGHILRWFNDIFDGLARVTADSVKTVKDGADYLDRLIKDIVAEQAATCLDWYESDEVEPAAENAENEPEGMAANADEQDGVPERDSEQREYAAMRRGPRLAFSLEKFVPLLSERMHTYKPSTRLYLIEWVRVLDSVPGVDLIVYLPEFLDGLLRFLSDPNDDVRNKTQSLLGELLNEIRECVELQTLSAEDANAVERGILSPHSQIDLAEDSLLYADMSWGADSQSGPGVARSLSRARVRSSTLQSDVHVEGRFSSDAPRVQPYGLLADTQQQEDTARGSSPLPARAGSRHRSRAPSIAGGVANRAVATPFGHRYQAASAAAAGLGVLSDGRRSRANSRGYVYSGGGGSSGSSGDLGNHRSAGSLMSSALTNGQLHGVTDELRMAARRKKIRAVRAGNALVPGGGVVIDFASCVDILLPHIESNDQEIQGAALSWIYQFTWLCPAVIVASVPRLVNAVLPSVSHPISAHRRTAEDVNDRLYGLVRAAPDPVKRQTQSAAEDDHGDEAAQPASTYSSPSPSSPSQQQQQHRNISAVDRQQHQRLAARPLSPVVSTLTTASIAHQPYVQQNQPHEHDASRQSPPPVGDSVVSENQNSPLPAPPVRSRAGSLIPAAGSAVTSAAPSRVATPPLGGAEKRPPPMARRWTNTSGRPPSAASERQPQQQQPQQQLSLPLEPTRGAAGTSVAGNAGEQQPHSPPAVPTTPKSSSESVLVAEPVETSEPVSEPNAAEPNGSGTRSPETVIDEPFNYEQAATAVMELFAKNVHEPTKVAGMHWLLLLHRKAPWRILTPDDMSFPVLLKMLGDSSEQVVRLDLELFAQISLHSQGGEEQARYMWSQMSASTVLMQTPPFEVDPRAMPYLSRFLGSLLQMFATDRALLETRGALMVRQLCVVLDPQLVFCLLAKLLVLPRFSIEAAQESPRESPAMPTAPPAWTEDSSTSELPQQQRRSGGGDESVYQEYEPSSYAEEEEDVGVSEPADGPEALADLEFISVMVQHLSWILVTAPETEVLRLTLRKYNASMACRMPQLPSLRFALFGSRLAARDAVAVVGGGRSSMYSDVSVADEVESPGATGAARRGRRPGGTGSRARGDSGTGMAAGTPAVTPAAVPTTEQKPAKLVRASAAAPAGVPASAPTTAKGTWTVRAGAAPVRGAAAAGPRSRGSTLEGGRGRPDMGGAGKTQPLYQRRQQQRTVQGEGSNAETEAKAERARGILSQAVECVQSSVSQNQQSHGLFTALFRTWSHNPAACLTLCLLSQHYEVSAELIHIFGRLTQDLTVSFLVQLDKLVQLLESPVFTFVRLQLLDPILHPLLIRTLYGLLMMLPQSSAFAILRNRLSTVAMLPSSSAVAGAFSGGQPLPQMAAFGVQPSNTSEPQQPHNSQSEKQQQENIPQLHYHFHSHTNYPRTQQQQPQQQPQNRGGAAMSGTLAQLSSAMGIVPAEVGEIMRLLATCSQWPASHADSEVPGTRGVSSSSGLALALDGTGNRSEVGPASATRILRELSEIAQSGIGSTTEDGSTGGLAAAGGSADTAVCAGCAADSEAGGMVPMIGCPHNPRSRRPSQHQLLSADTHRLLEDYRSIRRRHSQALVRSQQQQL</sequence>
<feature type="region of interest" description="Disordered" evidence="6">
    <location>
        <begin position="1270"/>
        <end position="1325"/>
    </location>
</feature>
<keyword evidence="4" id="KW-0472">Membrane</keyword>
<dbReference type="GO" id="GO:0006661">
    <property type="term" value="P:phosphatidylinositol biosynthetic process"/>
    <property type="evidence" value="ECO:0007669"/>
    <property type="project" value="InterPro"/>
</dbReference>
<dbReference type="Pfam" id="PF11916">
    <property type="entry name" value="Vac14_Fig4_bd"/>
    <property type="match status" value="1"/>
</dbReference>
<feature type="compositionally biased region" description="Basic and acidic residues" evidence="6">
    <location>
        <begin position="202"/>
        <end position="211"/>
    </location>
</feature>
<accession>A0A9W8HYY6</accession>
<feature type="region of interest" description="Disordered" evidence="6">
    <location>
        <begin position="606"/>
        <end position="669"/>
    </location>
</feature>
<dbReference type="PANTHER" id="PTHR16023:SF0">
    <property type="entry name" value="PROTEIN VAC14 HOMOLOG"/>
    <property type="match status" value="1"/>
</dbReference>
<feature type="compositionally biased region" description="Low complexity" evidence="6">
    <location>
        <begin position="636"/>
        <end position="649"/>
    </location>
</feature>
<evidence type="ECO:0000256" key="1">
    <source>
        <dbReference type="ARBA" id="ARBA00004308"/>
    </source>
</evidence>
<evidence type="ECO:0000256" key="5">
    <source>
        <dbReference type="PROSITE-ProRule" id="PRU00103"/>
    </source>
</evidence>
<feature type="compositionally biased region" description="Low complexity" evidence="6">
    <location>
        <begin position="772"/>
        <end position="796"/>
    </location>
</feature>
<feature type="domain" description="Vacuolar protein 14 C-terminal Fig4-binding" evidence="7">
    <location>
        <begin position="1346"/>
        <end position="1458"/>
    </location>
</feature>
<dbReference type="Pfam" id="PF12755">
    <property type="entry name" value="Vac14_Fab1_bd"/>
    <property type="match status" value="1"/>
</dbReference>
<protein>
    <recommendedName>
        <fullName evidence="7">Vacuolar protein 14 C-terminal Fig4-binding domain-containing protein</fullName>
    </recommendedName>
</protein>
<evidence type="ECO:0000313" key="9">
    <source>
        <dbReference type="Proteomes" id="UP001140094"/>
    </source>
</evidence>
<feature type="region of interest" description="Disordered" evidence="6">
    <location>
        <begin position="1522"/>
        <end position="1541"/>
    </location>
</feature>
<feature type="compositionally biased region" description="Polar residues" evidence="6">
    <location>
        <begin position="1486"/>
        <end position="1507"/>
    </location>
</feature>
<dbReference type="Proteomes" id="UP001140094">
    <property type="component" value="Unassembled WGS sequence"/>
</dbReference>
<feature type="repeat" description="HEAT" evidence="5">
    <location>
        <begin position="91"/>
        <end position="127"/>
    </location>
</feature>
<feature type="region of interest" description="Disordered" evidence="6">
    <location>
        <begin position="688"/>
        <end position="861"/>
    </location>
</feature>
<feature type="region of interest" description="Disordered" evidence="6">
    <location>
        <begin position="390"/>
        <end position="421"/>
    </location>
</feature>
<dbReference type="PANTHER" id="PTHR16023">
    <property type="entry name" value="TAX1 BINDING PROTEIN-RELATED"/>
    <property type="match status" value="1"/>
</dbReference>
<reference evidence="8" key="1">
    <citation type="submission" date="2022-07" db="EMBL/GenBank/DDBJ databases">
        <title>Phylogenomic reconstructions and comparative analyses of Kickxellomycotina fungi.</title>
        <authorList>
            <person name="Reynolds N.K."/>
            <person name="Stajich J.E."/>
            <person name="Barry K."/>
            <person name="Grigoriev I.V."/>
            <person name="Crous P."/>
            <person name="Smith M.E."/>
        </authorList>
    </citation>
    <scope>NUCLEOTIDE SEQUENCE</scope>
    <source>
        <strain evidence="8">NRRL 1565</strain>
    </source>
</reference>